<name>A0A9D1UUL9_9MICC</name>
<dbReference type="EMBL" id="DXGD01000424">
    <property type="protein sequence ID" value="HIX00740.1"/>
    <property type="molecule type" value="Genomic_DNA"/>
</dbReference>
<evidence type="ECO:0000313" key="2">
    <source>
        <dbReference type="Proteomes" id="UP000824151"/>
    </source>
</evidence>
<comment type="caution">
    <text evidence="1">The sequence shown here is derived from an EMBL/GenBank/DDBJ whole genome shotgun (WGS) entry which is preliminary data.</text>
</comment>
<organism evidence="1 2">
    <name type="scientific">Candidatus Nesterenkonia stercoripullorum</name>
    <dbReference type="NCBI Taxonomy" id="2838701"/>
    <lineage>
        <taxon>Bacteria</taxon>
        <taxon>Bacillati</taxon>
        <taxon>Actinomycetota</taxon>
        <taxon>Actinomycetes</taxon>
        <taxon>Micrococcales</taxon>
        <taxon>Micrococcaceae</taxon>
        <taxon>Nesterenkonia</taxon>
    </lineage>
</organism>
<reference evidence="1" key="2">
    <citation type="submission" date="2021-04" db="EMBL/GenBank/DDBJ databases">
        <authorList>
            <person name="Gilroy R."/>
        </authorList>
    </citation>
    <scope>NUCLEOTIDE SEQUENCE</scope>
    <source>
        <strain evidence="1">ChiHejej3B27-3195</strain>
    </source>
</reference>
<sequence length="45" mass="5108">MLPIPFAVLEIAGGAITQRRQVRDDETRQHEAVKIAVRAQPRRRG</sequence>
<evidence type="ECO:0000313" key="1">
    <source>
        <dbReference type="EMBL" id="HIX00740.1"/>
    </source>
</evidence>
<reference evidence="1" key="1">
    <citation type="journal article" date="2021" name="PeerJ">
        <title>Extensive microbial diversity within the chicken gut microbiome revealed by metagenomics and culture.</title>
        <authorList>
            <person name="Gilroy R."/>
            <person name="Ravi A."/>
            <person name="Getino M."/>
            <person name="Pursley I."/>
            <person name="Horton D.L."/>
            <person name="Alikhan N.F."/>
            <person name="Baker D."/>
            <person name="Gharbi K."/>
            <person name="Hall N."/>
            <person name="Watson M."/>
            <person name="Adriaenssens E.M."/>
            <person name="Foster-Nyarko E."/>
            <person name="Jarju S."/>
            <person name="Secka A."/>
            <person name="Antonio M."/>
            <person name="Oren A."/>
            <person name="Chaudhuri R.R."/>
            <person name="La Ragione R."/>
            <person name="Hildebrand F."/>
            <person name="Pallen M.J."/>
        </authorList>
    </citation>
    <scope>NUCLEOTIDE SEQUENCE</scope>
    <source>
        <strain evidence="1">ChiHejej3B27-3195</strain>
    </source>
</reference>
<accession>A0A9D1UUL9</accession>
<dbReference type="Proteomes" id="UP000824151">
    <property type="component" value="Unassembled WGS sequence"/>
</dbReference>
<gene>
    <name evidence="1" type="ORF">H9871_11445</name>
</gene>
<dbReference type="AlphaFoldDB" id="A0A9D1UUL9"/>
<protein>
    <submittedName>
        <fullName evidence="1">Uncharacterized protein</fullName>
    </submittedName>
</protein>
<proteinExistence type="predicted"/>